<dbReference type="InterPro" id="IPR015760">
    <property type="entry name" value="TIF_IF2"/>
</dbReference>
<dbReference type="Pfam" id="PF04760">
    <property type="entry name" value="IF2_N"/>
    <property type="match status" value="1"/>
</dbReference>
<dbReference type="NCBIfam" id="TIGR00487">
    <property type="entry name" value="IF-2"/>
    <property type="match status" value="1"/>
</dbReference>
<feature type="compositionally biased region" description="Basic and acidic residues" evidence="12">
    <location>
        <begin position="154"/>
        <end position="167"/>
    </location>
</feature>
<dbReference type="InterPro" id="IPR023115">
    <property type="entry name" value="TIF_IF2_dom3"/>
</dbReference>
<reference evidence="15" key="1">
    <citation type="submission" date="2018-02" db="EMBL/GenBank/DDBJ databases">
        <authorList>
            <person name="Holder M.E."/>
            <person name="Ajami N.J."/>
            <person name="Petrosino J.F."/>
        </authorList>
    </citation>
    <scope>NUCLEOTIDE SEQUENCE [LARGE SCALE GENOMIC DNA]</scope>
    <source>
        <strain evidence="15">CCUG 47711</strain>
    </source>
</reference>
<dbReference type="GO" id="GO:0005829">
    <property type="term" value="C:cytosol"/>
    <property type="evidence" value="ECO:0007669"/>
    <property type="project" value="TreeGrafter"/>
</dbReference>
<dbReference type="CDD" id="cd03702">
    <property type="entry name" value="IF2_mtIF2_II"/>
    <property type="match status" value="1"/>
</dbReference>
<evidence type="ECO:0000256" key="2">
    <source>
        <dbReference type="ARBA" id="ARBA00007733"/>
    </source>
</evidence>
<dbReference type="GO" id="GO:0003924">
    <property type="term" value="F:GTPase activity"/>
    <property type="evidence" value="ECO:0007669"/>
    <property type="project" value="UniProtKB-UniRule"/>
</dbReference>
<dbReference type="GO" id="GO:0003743">
    <property type="term" value="F:translation initiation factor activity"/>
    <property type="evidence" value="ECO:0007669"/>
    <property type="project" value="UniProtKB-UniRule"/>
</dbReference>
<evidence type="ECO:0000256" key="4">
    <source>
        <dbReference type="ARBA" id="ARBA00022490"/>
    </source>
</evidence>
<comment type="similarity">
    <text evidence="2 10 11">Belongs to the TRAFAC class translation factor GTPase superfamily. Classic translation factor GTPase family. IF-2 subfamily.</text>
</comment>
<protein>
    <recommendedName>
        <fullName evidence="3 10">Translation initiation factor IF-2</fullName>
    </recommendedName>
</protein>
<feature type="compositionally biased region" description="Polar residues" evidence="12">
    <location>
        <begin position="24"/>
        <end position="40"/>
    </location>
</feature>
<evidence type="ECO:0000256" key="8">
    <source>
        <dbReference type="ARBA" id="ARBA00023134"/>
    </source>
</evidence>
<evidence type="ECO:0000256" key="12">
    <source>
        <dbReference type="SAM" id="MobiDB-lite"/>
    </source>
</evidence>
<dbReference type="AlphaFoldDB" id="A0A2S0KLJ8"/>
<dbReference type="InterPro" id="IPR004161">
    <property type="entry name" value="EFTu-like_2"/>
</dbReference>
<dbReference type="Gene3D" id="2.40.30.10">
    <property type="entry name" value="Translation factors"/>
    <property type="match status" value="2"/>
</dbReference>
<dbReference type="Gene3D" id="3.40.50.300">
    <property type="entry name" value="P-loop containing nucleotide triphosphate hydrolases"/>
    <property type="match status" value="1"/>
</dbReference>
<proteinExistence type="inferred from homology"/>
<feature type="region of interest" description="Disordered" evidence="12">
    <location>
        <begin position="1"/>
        <end position="44"/>
    </location>
</feature>
<dbReference type="InterPro" id="IPR006847">
    <property type="entry name" value="IF2_N"/>
</dbReference>
<dbReference type="SUPFAM" id="SSF52156">
    <property type="entry name" value="Initiation factor IF2/eIF5b, domain 3"/>
    <property type="match status" value="1"/>
</dbReference>
<evidence type="ECO:0000256" key="9">
    <source>
        <dbReference type="ARBA" id="ARBA00025162"/>
    </source>
</evidence>
<dbReference type="CDD" id="cd01887">
    <property type="entry name" value="IF2_eIF5B"/>
    <property type="match status" value="1"/>
</dbReference>
<organism evidence="14 15">
    <name type="scientific">Fastidiosipila sanguinis</name>
    <dbReference type="NCBI Taxonomy" id="236753"/>
    <lineage>
        <taxon>Bacteria</taxon>
        <taxon>Bacillati</taxon>
        <taxon>Bacillota</taxon>
        <taxon>Clostridia</taxon>
        <taxon>Eubacteriales</taxon>
        <taxon>Oscillospiraceae</taxon>
        <taxon>Fastidiosipila</taxon>
    </lineage>
</organism>
<keyword evidence="15" id="KW-1185">Reference proteome</keyword>
<keyword evidence="4 10" id="KW-0963">Cytoplasm</keyword>
<keyword evidence="5 10" id="KW-0396">Initiation factor</keyword>
<dbReference type="HAMAP" id="MF_00100_B">
    <property type="entry name" value="IF_2_B"/>
    <property type="match status" value="1"/>
</dbReference>
<comment type="function">
    <text evidence="9 10 11">One of the essential components for the initiation of protein synthesis. Protects formylmethionyl-tRNA from spontaneous hydrolysis and promotes its binding to the 30S ribosomal subunits. Also involved in the hydrolysis of GTP during the formation of the 70S ribosomal complex.</text>
</comment>
<feature type="binding site" evidence="10">
    <location>
        <begin position="470"/>
        <end position="477"/>
    </location>
    <ligand>
        <name>GTP</name>
        <dbReference type="ChEBI" id="CHEBI:37565"/>
    </ligand>
</feature>
<dbReference type="PANTHER" id="PTHR43381">
    <property type="entry name" value="TRANSLATION INITIATION FACTOR IF-2-RELATED"/>
    <property type="match status" value="1"/>
</dbReference>
<evidence type="ECO:0000256" key="3">
    <source>
        <dbReference type="ARBA" id="ARBA00020675"/>
    </source>
</evidence>
<dbReference type="KEGG" id="fsa:C5Q98_01000"/>
<feature type="compositionally biased region" description="Basic and acidic residues" evidence="12">
    <location>
        <begin position="184"/>
        <end position="207"/>
    </location>
</feature>
<evidence type="ECO:0000256" key="10">
    <source>
        <dbReference type="HAMAP-Rule" id="MF_00100"/>
    </source>
</evidence>
<dbReference type="EMBL" id="CP027226">
    <property type="protein sequence ID" value="AVM41896.1"/>
    <property type="molecule type" value="Genomic_DNA"/>
</dbReference>
<dbReference type="Pfam" id="PF00009">
    <property type="entry name" value="GTP_EFTU"/>
    <property type="match status" value="1"/>
</dbReference>
<feature type="compositionally biased region" description="Basic and acidic residues" evidence="12">
    <location>
        <begin position="1"/>
        <end position="23"/>
    </location>
</feature>
<dbReference type="Proteomes" id="UP000237947">
    <property type="component" value="Chromosome"/>
</dbReference>
<evidence type="ECO:0000313" key="14">
    <source>
        <dbReference type="EMBL" id="AVM41896.1"/>
    </source>
</evidence>
<feature type="compositionally biased region" description="Basic residues" evidence="12">
    <location>
        <begin position="302"/>
        <end position="311"/>
    </location>
</feature>
<dbReference type="InterPro" id="IPR053905">
    <property type="entry name" value="EF-G-like_DII"/>
</dbReference>
<dbReference type="InterPro" id="IPR000178">
    <property type="entry name" value="TF_IF2_bacterial-like"/>
</dbReference>
<keyword evidence="8 10" id="KW-0342">GTP-binding</keyword>
<dbReference type="Pfam" id="PF11987">
    <property type="entry name" value="IF-2"/>
    <property type="match status" value="1"/>
</dbReference>
<dbReference type="InterPro" id="IPR000795">
    <property type="entry name" value="T_Tr_GTP-bd_dom"/>
</dbReference>
<evidence type="ECO:0000256" key="11">
    <source>
        <dbReference type="RuleBase" id="RU000644"/>
    </source>
</evidence>
<feature type="compositionally biased region" description="Basic and acidic residues" evidence="12">
    <location>
        <begin position="133"/>
        <end position="145"/>
    </location>
</feature>
<dbReference type="FunFam" id="2.40.30.10:FF:000008">
    <property type="entry name" value="Translation initiation factor IF-2"/>
    <property type="match status" value="1"/>
</dbReference>
<dbReference type="Pfam" id="PF03144">
    <property type="entry name" value="GTP_EFTU_D2"/>
    <property type="match status" value="1"/>
</dbReference>
<sequence length="960" mass="105402">MEVRGKVMVDNQDAKKQDVDENKNNAQSIDNSEQAKNDNATIGLKGVSGKVITGTVKIKKANKSDKANKEKSTDATAAIAKEDVKSEDATSTSVKPRKLGNIKDLQEESKVADAVESSTTSEKTATPARKVAKKADETAGKEVAKTVESSKASESQDEKKVSAKEKLATAPAQPRKIKSAAQVEAEKAKQAEAAKEQNKSVETETKTASKSTTETNKDAKTPSAKTVGPRKLASGDSFASKGPRKISSATNDSLAATAKAFAKKKEEKENNRQRPKRKFQDKSNEFSPYDKDNDEEEDKSARSKPRKRKKKDVVEDLPVNDNQRAKSKFNHRSRSFEKERTKQDKYRERELEFTRKHNQRKEQEKKEQDNKPAASTVTHVALLDTMTVKEFAEALSKPSSDVIMHLMQNGVMATLNDNIDYETAAIIADEFGVTTERLEDDTEITTDLFDETEDKEEDMVKRPPVVVVMGHVDHGKTTLLDHIRNTKVAGGEAGGITQGIGAYMVEANGREITFLDTPGHEAFTTMRARGAQATDIAILVVAADDGIMPQTIEAINHAKAAGTEIIVAINKMDKPTANPDRIMEQLTHHELVAEDWGGDTVVVPISALTGQGVDDLLEMVLLTADVMELKVNDKKQAKGIIIEAELDKHRGVVVTALVQRGHLKQGDTILVDTVVGNVRAMKDSLGNEIKDAGPSVPVQILGLPEVPEVGSQFYVVEDERKAKAYAEQKASQEREEGFRKSQVITLDNLFTHIESGKVLDFNVIIKADVVGSVEALQSSLEKLNNDEIRVNVIHGAAGAINESDIRLAEASNAVVIGFNVRPNNTVIDLAKELEVDIRLYSVIYQAIEEIEAAMVGRLDPEYQEVILGHVEIRETYKVSKIGTIGGGYVTDGKITRNSKCRLIRDGIVVYDGEINSLRRFQDDVREVNTGYECGLTITNYNDLKVGDIVETYVIEEVERG</sequence>
<dbReference type="SUPFAM" id="SSF50447">
    <property type="entry name" value="Translation proteins"/>
    <property type="match status" value="2"/>
</dbReference>
<dbReference type="Gene3D" id="3.40.50.10050">
    <property type="entry name" value="Translation initiation factor IF- 2, domain 3"/>
    <property type="match status" value="1"/>
</dbReference>
<evidence type="ECO:0000256" key="5">
    <source>
        <dbReference type="ARBA" id="ARBA00022540"/>
    </source>
</evidence>
<feature type="region of interest" description="G-domain" evidence="10">
    <location>
        <begin position="464"/>
        <end position="612"/>
    </location>
</feature>
<keyword evidence="6 10" id="KW-0547">Nucleotide-binding</keyword>
<name>A0A2S0KLJ8_9FIRM</name>
<dbReference type="FunFam" id="3.40.50.300:FF:000019">
    <property type="entry name" value="Translation initiation factor IF-2"/>
    <property type="match status" value="1"/>
</dbReference>
<evidence type="ECO:0000256" key="1">
    <source>
        <dbReference type="ARBA" id="ARBA00004496"/>
    </source>
</evidence>
<evidence type="ECO:0000256" key="6">
    <source>
        <dbReference type="ARBA" id="ARBA00022741"/>
    </source>
</evidence>
<dbReference type="FunFam" id="2.40.30.10:FF:000054">
    <property type="entry name" value="Translation initiation factor IF-2"/>
    <property type="match status" value="1"/>
</dbReference>
<dbReference type="PROSITE" id="PS51722">
    <property type="entry name" value="G_TR_2"/>
    <property type="match status" value="1"/>
</dbReference>
<dbReference type="PANTHER" id="PTHR43381:SF5">
    <property type="entry name" value="TR-TYPE G DOMAIN-CONTAINING PROTEIN"/>
    <property type="match status" value="1"/>
</dbReference>
<feature type="binding site" evidence="10">
    <location>
        <begin position="516"/>
        <end position="520"/>
    </location>
    <ligand>
        <name>GTP</name>
        <dbReference type="ChEBI" id="CHEBI:37565"/>
    </ligand>
</feature>
<dbReference type="GO" id="GO:0005525">
    <property type="term" value="F:GTP binding"/>
    <property type="evidence" value="ECO:0007669"/>
    <property type="project" value="UniProtKB-KW"/>
</dbReference>
<feature type="compositionally biased region" description="Basic and acidic residues" evidence="12">
    <location>
        <begin position="263"/>
        <end position="291"/>
    </location>
</feature>
<dbReference type="InterPro" id="IPR036925">
    <property type="entry name" value="TIF_IF2_dom3_sf"/>
</dbReference>
<feature type="compositionally biased region" description="Basic and acidic residues" evidence="12">
    <location>
        <begin position="62"/>
        <end position="73"/>
    </location>
</feature>
<dbReference type="InterPro" id="IPR044145">
    <property type="entry name" value="IF2_II"/>
</dbReference>
<feature type="binding site" evidence="10">
    <location>
        <begin position="570"/>
        <end position="573"/>
    </location>
    <ligand>
        <name>GTP</name>
        <dbReference type="ChEBI" id="CHEBI:37565"/>
    </ligand>
</feature>
<dbReference type="FunFam" id="3.40.50.10050:FF:000001">
    <property type="entry name" value="Translation initiation factor IF-2"/>
    <property type="match status" value="1"/>
</dbReference>
<dbReference type="SUPFAM" id="SSF52540">
    <property type="entry name" value="P-loop containing nucleoside triphosphate hydrolases"/>
    <property type="match status" value="1"/>
</dbReference>
<dbReference type="NCBIfam" id="TIGR00231">
    <property type="entry name" value="small_GTP"/>
    <property type="match status" value="1"/>
</dbReference>
<evidence type="ECO:0000259" key="13">
    <source>
        <dbReference type="PROSITE" id="PS51722"/>
    </source>
</evidence>
<keyword evidence="7 10" id="KW-0648">Protein biosynthesis</keyword>
<feature type="region of interest" description="Disordered" evidence="12">
    <location>
        <begin position="60"/>
        <end position="375"/>
    </location>
</feature>
<gene>
    <name evidence="10" type="primary">infB</name>
    <name evidence="14" type="ORF">C5Q98_01000</name>
</gene>
<dbReference type="Pfam" id="PF22042">
    <property type="entry name" value="EF-G_D2"/>
    <property type="match status" value="1"/>
</dbReference>
<dbReference type="InterPro" id="IPR009000">
    <property type="entry name" value="Transl_B-barrel_sf"/>
</dbReference>
<evidence type="ECO:0000256" key="7">
    <source>
        <dbReference type="ARBA" id="ARBA00022917"/>
    </source>
</evidence>
<dbReference type="InterPro" id="IPR005225">
    <property type="entry name" value="Small_GTP-bd"/>
</dbReference>
<comment type="subcellular location">
    <subcellularLocation>
        <location evidence="1 10">Cytoplasm</location>
    </subcellularLocation>
</comment>
<accession>A0A2S0KLJ8</accession>
<feature type="domain" description="Tr-type G" evidence="13">
    <location>
        <begin position="461"/>
        <end position="630"/>
    </location>
</feature>
<evidence type="ECO:0000313" key="15">
    <source>
        <dbReference type="Proteomes" id="UP000237947"/>
    </source>
</evidence>
<dbReference type="CDD" id="cd03692">
    <property type="entry name" value="mtIF2_IVc"/>
    <property type="match status" value="1"/>
</dbReference>
<feature type="compositionally biased region" description="Basic and acidic residues" evidence="12">
    <location>
        <begin position="104"/>
        <end position="113"/>
    </location>
</feature>
<dbReference type="InterPro" id="IPR027417">
    <property type="entry name" value="P-loop_NTPase"/>
</dbReference>
<feature type="compositionally biased region" description="Basic and acidic residues" evidence="12">
    <location>
        <begin position="334"/>
        <end position="370"/>
    </location>
</feature>